<keyword evidence="5 9" id="KW-0560">Oxidoreductase</keyword>
<dbReference type="SUPFAM" id="SSF48264">
    <property type="entry name" value="Cytochrome P450"/>
    <property type="match status" value="1"/>
</dbReference>
<evidence type="ECO:0000256" key="2">
    <source>
        <dbReference type="ARBA" id="ARBA00010617"/>
    </source>
</evidence>
<sequence>MLRRIKNFTRKFQTEILVKNDIKSMDMMPGPRGFLGLGNVFNYTKPFGKYSWLDLHKSGMDKYRKYGSIVCERMVPGFSIVWLYDPNDIAQIFNDGIGNFPCRRSHLALQKYRQDRPETYRSGGILPTNGQEWWKLRSEFQKGLSSPQNVRNLLPQTDDMVREFISVLPSRFDNDCTIQDFVSELERLSLELTCLIAFDQRMNSFAEEERDPNSRTSRLIIASDNSNDAVLPTDQGLQLWRFFETPTYKKLRKAQEYKEKIVIEFIQKKAYQKDKGNSLLDQYLNNPNINVKDIVGMSADLLLGGIHTTSFSTSFAMYHIARNERIQNLLHQEAMKVLPTFDDKVTTQVMNSEIPYTRAVLKETFRLNPVSIGVGRILNHDTILGGYLVPKDTTVVTQNFVACRLEENFSDPLTFLPERWLKTNHQKSNIHPYLVIPFGHGMRSCIARRLAEQAILTVVLRILRDYKLEWKGCEELDISTRLINRPKSDVTIKFIKRN</sequence>
<keyword evidence="6 8" id="KW-0408">Iron</keyword>
<accession>A0A9N9RKW3</accession>
<dbReference type="Pfam" id="PF00067">
    <property type="entry name" value="p450"/>
    <property type="match status" value="1"/>
</dbReference>
<feature type="binding site" description="axial binding residue" evidence="8">
    <location>
        <position position="445"/>
    </location>
    <ligand>
        <name>heme</name>
        <dbReference type="ChEBI" id="CHEBI:30413"/>
    </ligand>
    <ligandPart>
        <name>Fe</name>
        <dbReference type="ChEBI" id="CHEBI:18248"/>
    </ligandPart>
</feature>
<dbReference type="InterPro" id="IPR017972">
    <property type="entry name" value="Cyt_P450_CS"/>
</dbReference>
<dbReference type="GO" id="GO:0005506">
    <property type="term" value="F:iron ion binding"/>
    <property type="evidence" value="ECO:0007669"/>
    <property type="project" value="InterPro"/>
</dbReference>
<evidence type="ECO:0000256" key="4">
    <source>
        <dbReference type="ARBA" id="ARBA00022723"/>
    </source>
</evidence>
<dbReference type="InterPro" id="IPR050479">
    <property type="entry name" value="CYP11_CYP27_families"/>
</dbReference>
<keyword evidence="11" id="KW-1185">Reference proteome</keyword>
<dbReference type="PANTHER" id="PTHR24279">
    <property type="entry name" value="CYTOCHROME P450"/>
    <property type="match status" value="1"/>
</dbReference>
<dbReference type="FunFam" id="1.10.630.10:FF:000006">
    <property type="entry name" value="Cytochrome P450 302a1, mitochondrial"/>
    <property type="match status" value="1"/>
</dbReference>
<dbReference type="EMBL" id="OU895877">
    <property type="protein sequence ID" value="CAG9800111.1"/>
    <property type="molecule type" value="Genomic_DNA"/>
</dbReference>
<evidence type="ECO:0008006" key="12">
    <source>
        <dbReference type="Google" id="ProtNLM"/>
    </source>
</evidence>
<dbReference type="AlphaFoldDB" id="A0A9N9RKW3"/>
<name>A0A9N9RKW3_9DIPT</name>
<evidence type="ECO:0000256" key="5">
    <source>
        <dbReference type="ARBA" id="ARBA00023002"/>
    </source>
</evidence>
<dbReference type="InterPro" id="IPR002401">
    <property type="entry name" value="Cyt_P450_E_grp-I"/>
</dbReference>
<proteinExistence type="inferred from homology"/>
<reference evidence="10" key="2">
    <citation type="submission" date="2022-10" db="EMBL/GenBank/DDBJ databases">
        <authorList>
            <consortium name="ENA_rothamsted_submissions"/>
            <consortium name="culmorum"/>
            <person name="King R."/>
        </authorList>
    </citation>
    <scope>NUCLEOTIDE SEQUENCE</scope>
</reference>
<dbReference type="PRINTS" id="PR00385">
    <property type="entry name" value="P450"/>
</dbReference>
<dbReference type="InterPro" id="IPR001128">
    <property type="entry name" value="Cyt_P450"/>
</dbReference>
<evidence type="ECO:0000256" key="3">
    <source>
        <dbReference type="ARBA" id="ARBA00022617"/>
    </source>
</evidence>
<evidence type="ECO:0000313" key="10">
    <source>
        <dbReference type="EMBL" id="CAG9800111.1"/>
    </source>
</evidence>
<evidence type="ECO:0000256" key="9">
    <source>
        <dbReference type="RuleBase" id="RU000461"/>
    </source>
</evidence>
<dbReference type="InterPro" id="IPR036396">
    <property type="entry name" value="Cyt_P450_sf"/>
</dbReference>
<dbReference type="OrthoDB" id="3945418at2759"/>
<dbReference type="Proteomes" id="UP001153620">
    <property type="component" value="Chromosome 1"/>
</dbReference>
<evidence type="ECO:0000256" key="1">
    <source>
        <dbReference type="ARBA" id="ARBA00001971"/>
    </source>
</evidence>
<keyword evidence="4 8" id="KW-0479">Metal-binding</keyword>
<organism evidence="10 11">
    <name type="scientific">Chironomus riparius</name>
    <dbReference type="NCBI Taxonomy" id="315576"/>
    <lineage>
        <taxon>Eukaryota</taxon>
        <taxon>Metazoa</taxon>
        <taxon>Ecdysozoa</taxon>
        <taxon>Arthropoda</taxon>
        <taxon>Hexapoda</taxon>
        <taxon>Insecta</taxon>
        <taxon>Pterygota</taxon>
        <taxon>Neoptera</taxon>
        <taxon>Endopterygota</taxon>
        <taxon>Diptera</taxon>
        <taxon>Nematocera</taxon>
        <taxon>Chironomoidea</taxon>
        <taxon>Chironomidae</taxon>
        <taxon>Chironominae</taxon>
        <taxon>Chironomus</taxon>
    </lineage>
</organism>
<gene>
    <name evidence="10" type="ORF">CHIRRI_LOCUS3062</name>
</gene>
<evidence type="ECO:0000256" key="8">
    <source>
        <dbReference type="PIRSR" id="PIRSR602401-1"/>
    </source>
</evidence>
<dbReference type="GO" id="GO:0020037">
    <property type="term" value="F:heme binding"/>
    <property type="evidence" value="ECO:0007669"/>
    <property type="project" value="InterPro"/>
</dbReference>
<dbReference type="GO" id="GO:0016705">
    <property type="term" value="F:oxidoreductase activity, acting on paired donors, with incorporation or reduction of molecular oxygen"/>
    <property type="evidence" value="ECO:0007669"/>
    <property type="project" value="InterPro"/>
</dbReference>
<evidence type="ECO:0000256" key="6">
    <source>
        <dbReference type="ARBA" id="ARBA00023004"/>
    </source>
</evidence>
<dbReference type="PRINTS" id="PR00463">
    <property type="entry name" value="EP450I"/>
</dbReference>
<reference evidence="10" key="1">
    <citation type="submission" date="2022-01" db="EMBL/GenBank/DDBJ databases">
        <authorList>
            <person name="King R."/>
        </authorList>
    </citation>
    <scope>NUCLEOTIDE SEQUENCE</scope>
</reference>
<keyword evidence="7 9" id="KW-0503">Monooxygenase</keyword>
<keyword evidence="3 8" id="KW-0349">Heme</keyword>
<dbReference type="PANTHER" id="PTHR24279:SF120">
    <property type="entry name" value="CYTOCHROME P450"/>
    <property type="match status" value="1"/>
</dbReference>
<comment type="similarity">
    <text evidence="2 9">Belongs to the cytochrome P450 family.</text>
</comment>
<protein>
    <recommendedName>
        <fullName evidence="12">Cytochrome P450 302a1, mitochondrial</fullName>
    </recommendedName>
</protein>
<comment type="cofactor">
    <cofactor evidence="1 8">
        <name>heme</name>
        <dbReference type="ChEBI" id="CHEBI:30413"/>
    </cofactor>
</comment>
<evidence type="ECO:0000256" key="7">
    <source>
        <dbReference type="ARBA" id="ARBA00023033"/>
    </source>
</evidence>
<evidence type="ECO:0000313" key="11">
    <source>
        <dbReference type="Proteomes" id="UP001153620"/>
    </source>
</evidence>
<dbReference type="Gene3D" id="1.10.630.10">
    <property type="entry name" value="Cytochrome P450"/>
    <property type="match status" value="1"/>
</dbReference>
<dbReference type="CDD" id="cd11054">
    <property type="entry name" value="CYP24A1-like"/>
    <property type="match status" value="1"/>
</dbReference>
<dbReference type="GO" id="GO:0004497">
    <property type="term" value="F:monooxygenase activity"/>
    <property type="evidence" value="ECO:0007669"/>
    <property type="project" value="UniProtKB-KW"/>
</dbReference>
<dbReference type="PROSITE" id="PS00086">
    <property type="entry name" value="CYTOCHROME_P450"/>
    <property type="match status" value="1"/>
</dbReference>